<feature type="transmembrane region" description="Helical" evidence="1">
    <location>
        <begin position="108"/>
        <end position="125"/>
    </location>
</feature>
<dbReference type="RefSeq" id="WP_109871895.1">
    <property type="nucleotide sequence ID" value="NZ_QGNA01000004.1"/>
</dbReference>
<evidence type="ECO:0000313" key="2">
    <source>
        <dbReference type="EMBL" id="PWS35528.1"/>
    </source>
</evidence>
<keyword evidence="1" id="KW-1133">Transmembrane helix</keyword>
<evidence type="ECO:0000313" key="3">
    <source>
        <dbReference type="Proteomes" id="UP000245765"/>
    </source>
</evidence>
<name>A0A317FD92_9PROT</name>
<evidence type="ECO:0000256" key="1">
    <source>
        <dbReference type="SAM" id="Phobius"/>
    </source>
</evidence>
<dbReference type="Proteomes" id="UP000245765">
    <property type="component" value="Unassembled WGS sequence"/>
</dbReference>
<feature type="transmembrane region" description="Helical" evidence="1">
    <location>
        <begin position="36"/>
        <end position="57"/>
    </location>
</feature>
<comment type="caution">
    <text evidence="2">The sequence shown here is derived from an EMBL/GenBank/DDBJ whole genome shotgun (WGS) entry which is preliminary data.</text>
</comment>
<keyword evidence="1" id="KW-0472">Membrane</keyword>
<sequence>MDPLEFVTDRSIRRALGFAGLGVGLVMLSLSYDLPLAFRSGADLAALVAVTLLVMAWRTPGRDMRHSEPLMMLQELAPETVQGMARAEVQRRLKEVLRRRLLWHAERVGLLAVALWAAMLVVTALR</sequence>
<feature type="transmembrane region" description="Helical" evidence="1">
    <location>
        <begin position="12"/>
        <end position="30"/>
    </location>
</feature>
<reference evidence="3" key="1">
    <citation type="submission" date="2018-05" db="EMBL/GenBank/DDBJ databases">
        <authorList>
            <person name="Du Z."/>
            <person name="Wang X."/>
        </authorList>
    </citation>
    <scope>NUCLEOTIDE SEQUENCE [LARGE SCALE GENOMIC DNA]</scope>
    <source>
        <strain evidence="3">CQN31</strain>
    </source>
</reference>
<accession>A0A317FD92</accession>
<dbReference type="AlphaFoldDB" id="A0A317FD92"/>
<organism evidence="2 3">
    <name type="scientific">Falsiroseomonas bella</name>
    <dbReference type="NCBI Taxonomy" id="2184016"/>
    <lineage>
        <taxon>Bacteria</taxon>
        <taxon>Pseudomonadati</taxon>
        <taxon>Pseudomonadota</taxon>
        <taxon>Alphaproteobacteria</taxon>
        <taxon>Acetobacterales</taxon>
        <taxon>Roseomonadaceae</taxon>
        <taxon>Falsiroseomonas</taxon>
    </lineage>
</organism>
<protein>
    <submittedName>
        <fullName evidence="2">Uncharacterized protein</fullName>
    </submittedName>
</protein>
<keyword evidence="1" id="KW-0812">Transmembrane</keyword>
<keyword evidence="3" id="KW-1185">Reference proteome</keyword>
<proteinExistence type="predicted"/>
<dbReference type="EMBL" id="QGNA01000004">
    <property type="protein sequence ID" value="PWS35528.1"/>
    <property type="molecule type" value="Genomic_DNA"/>
</dbReference>
<dbReference type="OrthoDB" id="7861438at2"/>
<gene>
    <name evidence="2" type="ORF">DFH01_18170</name>
</gene>